<dbReference type="AlphaFoldDB" id="A0A7R7ZVM7"/>
<evidence type="ECO:0000313" key="3">
    <source>
        <dbReference type="Proteomes" id="UP000661280"/>
    </source>
</evidence>
<name>A0A7R7ZVM7_ASPKA</name>
<accession>A0A7R7ZVM7</accession>
<organism evidence="2 3">
    <name type="scientific">Aspergillus kawachii</name>
    <name type="common">White koji mold</name>
    <name type="synonym">Aspergillus awamori var. kawachi</name>
    <dbReference type="NCBI Taxonomy" id="1069201"/>
    <lineage>
        <taxon>Eukaryota</taxon>
        <taxon>Fungi</taxon>
        <taxon>Dikarya</taxon>
        <taxon>Ascomycota</taxon>
        <taxon>Pezizomycotina</taxon>
        <taxon>Eurotiomycetes</taxon>
        <taxon>Eurotiomycetidae</taxon>
        <taxon>Eurotiales</taxon>
        <taxon>Aspergillaceae</taxon>
        <taxon>Aspergillus</taxon>
        <taxon>Aspergillus subgen. Circumdati</taxon>
    </lineage>
</organism>
<reference evidence="2" key="2">
    <citation type="submission" date="2021-02" db="EMBL/GenBank/DDBJ databases">
        <title>Aspergillus luchuensis mut. kawachii IFO 4304 genome sequence.</title>
        <authorList>
            <person name="Mori K."/>
            <person name="Kadooka C."/>
            <person name="Goto M."/>
            <person name="Futagami T."/>
        </authorList>
    </citation>
    <scope>NUCLEOTIDE SEQUENCE</scope>
    <source>
        <strain evidence="2">IFO 4308</strain>
    </source>
</reference>
<dbReference type="RefSeq" id="XP_041538523.1">
    <property type="nucleotide sequence ID" value="XM_041684328.1"/>
</dbReference>
<dbReference type="KEGG" id="aluc:AKAW2_11803A"/>
<keyword evidence="3" id="KW-1185">Reference proteome</keyword>
<evidence type="ECO:0000313" key="2">
    <source>
        <dbReference type="EMBL" id="BCR94757.1"/>
    </source>
</evidence>
<dbReference type="EMBL" id="AP024425">
    <property type="protein sequence ID" value="BCR94757.1"/>
    <property type="molecule type" value="Genomic_DNA"/>
</dbReference>
<evidence type="ECO:0000256" key="1">
    <source>
        <dbReference type="SAM" id="MobiDB-lite"/>
    </source>
</evidence>
<sequence>MVRDFPWLLTFSRTEECCCFSKCDLKQCHLSLHVYDKDYKPTVSPRLPPERPISQVQGQLTYQAGRCVFQVTSISNIHYKEKKSDRSEQATERRKPDTAC</sequence>
<reference evidence="2" key="1">
    <citation type="submission" date="2021-01" db="EMBL/GenBank/DDBJ databases">
        <authorList>
            <consortium name="Aspergillus luchuensis mut. kawachii IFO 4304 genome sequencing consortium"/>
            <person name="Kazuki M."/>
            <person name="Futagami T."/>
        </authorList>
    </citation>
    <scope>NUCLEOTIDE SEQUENCE</scope>
    <source>
        <strain evidence="2">IFO 4308</strain>
    </source>
</reference>
<dbReference type="GeneID" id="64956082"/>
<protein>
    <submittedName>
        <fullName evidence="2">Uncharacterized protein</fullName>
    </submittedName>
</protein>
<proteinExistence type="predicted"/>
<feature type="region of interest" description="Disordered" evidence="1">
    <location>
        <begin position="80"/>
        <end position="100"/>
    </location>
</feature>
<gene>
    <name evidence="2" type="ORF">AKAW2_11803A</name>
</gene>
<dbReference type="Proteomes" id="UP000661280">
    <property type="component" value="Chromosome 1"/>
</dbReference>